<dbReference type="AlphaFoldDB" id="A0A6J1PJJ1"/>
<feature type="region of interest" description="Disordered" evidence="2">
    <location>
        <begin position="73"/>
        <end position="145"/>
    </location>
</feature>
<feature type="compositionally biased region" description="Low complexity" evidence="2">
    <location>
        <begin position="887"/>
        <end position="899"/>
    </location>
</feature>
<gene>
    <name evidence="4" type="primary">LOC112453136</name>
</gene>
<organism evidence="3 4">
    <name type="scientific">Temnothorax curvispinosus</name>
    <dbReference type="NCBI Taxonomy" id="300111"/>
    <lineage>
        <taxon>Eukaryota</taxon>
        <taxon>Metazoa</taxon>
        <taxon>Ecdysozoa</taxon>
        <taxon>Arthropoda</taxon>
        <taxon>Hexapoda</taxon>
        <taxon>Insecta</taxon>
        <taxon>Pterygota</taxon>
        <taxon>Neoptera</taxon>
        <taxon>Endopterygota</taxon>
        <taxon>Hymenoptera</taxon>
        <taxon>Apocrita</taxon>
        <taxon>Aculeata</taxon>
        <taxon>Formicoidea</taxon>
        <taxon>Formicidae</taxon>
        <taxon>Myrmicinae</taxon>
        <taxon>Temnothorax</taxon>
    </lineage>
</organism>
<proteinExistence type="predicted"/>
<feature type="compositionally biased region" description="Basic and acidic residues" evidence="2">
    <location>
        <begin position="906"/>
        <end position="921"/>
    </location>
</feature>
<keyword evidence="3" id="KW-1185">Reference proteome</keyword>
<feature type="coiled-coil region" evidence="1">
    <location>
        <begin position="491"/>
        <end position="525"/>
    </location>
</feature>
<dbReference type="GeneID" id="112453136"/>
<feature type="region of interest" description="Disordered" evidence="2">
    <location>
        <begin position="878"/>
        <end position="921"/>
    </location>
</feature>
<dbReference type="RefSeq" id="XP_024869468.1">
    <property type="nucleotide sequence ID" value="XM_025013700.1"/>
</dbReference>
<name>A0A6J1PJJ1_9HYME</name>
<feature type="coiled-coil region" evidence="1">
    <location>
        <begin position="365"/>
        <end position="435"/>
    </location>
</feature>
<protein>
    <submittedName>
        <fullName evidence="4">Golgin subfamily A member 6-like protein 22</fullName>
    </submittedName>
</protein>
<feature type="non-terminal residue" evidence="4">
    <location>
        <position position="1"/>
    </location>
</feature>
<dbReference type="OrthoDB" id="2019763at2759"/>
<feature type="compositionally biased region" description="Basic and acidic residues" evidence="2">
    <location>
        <begin position="74"/>
        <end position="114"/>
    </location>
</feature>
<dbReference type="Proteomes" id="UP000504618">
    <property type="component" value="Unplaced"/>
</dbReference>
<evidence type="ECO:0000256" key="2">
    <source>
        <dbReference type="SAM" id="MobiDB-lite"/>
    </source>
</evidence>
<feature type="coiled-coil region" evidence="1">
    <location>
        <begin position="563"/>
        <end position="740"/>
    </location>
</feature>
<reference evidence="4" key="1">
    <citation type="submission" date="2025-08" db="UniProtKB">
        <authorList>
            <consortium name="RefSeq"/>
        </authorList>
    </citation>
    <scope>IDENTIFICATION</scope>
    <source>
        <tissue evidence="4">Whole body</tissue>
    </source>
</reference>
<sequence>QQQQPAQQNGQEVARLRKELERAREEIQQATVERERFQAQLAVLCQELEKNQVELHEANKKLQAGAVKAGADTIQERKQMEEQRRQLDEQRRQVEEKAKSIDQKARTIEEKERTLQSLDQDLKKRKARMDQLEQQLQKSGGAPDKRLAEMQKALETAERDLEKAKEESGRSAAEIEKLLQVVQMTQEGQNAKEKQIRELQDALKTAQAKLKQATTAQQEDNKDEPSWREVLEAKNRAIFELERTMEHLQMEHDKCKDLLGDVKHIESWKEETETMNQHIVQLEQQLKRCEDLKNDVSGHDKMSKDIEMQTKACKHCGNSNAKDLHILALVRQVTAFRNSLKNHAGTTESSEKGDSDEKWVNGEVEESWKREIEAKNRHIVELEQKIVSLESLRNNVYTQRMRDLEETIDRKSQRVAELEDAVEELEGFLKEDVKEMRDLRYQVSLDKEHITKMEKWIQKNNLTNAGIDKARIIELEEMVTNLEHYVREHDIDGLKRKLQDRECRIGQLENQIFELKKLSKFEENKSVRDTSKENALLDDGVACELEEKIKDVMHVALEEDNRIQEEESLKIELREKEQKMKEMGHDISEKDNRIQKYEQQIIEQQNKILKMEKEMAEMEEELYETEDVSALKEEIKLRNERVQELEMEVNSLETSLGERIDVAIEELIATLKEKEEIELQLKKNLADKERKLEELDAALRQSIAITEEIETKFKYEKKLRKETDQRIAEMEEKIAVMQAASATKCITCKPLLYKIFKTEEKLVQSNQEKSIQLQELHQIKREALKAALSEKDAHLALLEHSGITTLTQADQAAKLKADKRLLLDRLREEDEKSIKLNFKRETPQLFQKIFKISDGNKDGSDNNNNSFDDRFSEISSSKSIAVNGDNSSKSASTSCKYSTRTSMVSDLKDEDQSRIHQQDTR</sequence>
<accession>A0A6J1PJJ1</accession>
<evidence type="ECO:0000313" key="3">
    <source>
        <dbReference type="Proteomes" id="UP000504618"/>
    </source>
</evidence>
<evidence type="ECO:0000256" key="1">
    <source>
        <dbReference type="SAM" id="Coils"/>
    </source>
</evidence>
<evidence type="ECO:0000313" key="4">
    <source>
        <dbReference type="RefSeq" id="XP_024869468.1"/>
    </source>
</evidence>
<keyword evidence="1" id="KW-0175">Coiled coil</keyword>